<dbReference type="InterPro" id="IPR000792">
    <property type="entry name" value="Tscrpt_reg_LuxR_C"/>
</dbReference>
<dbReference type="Gene3D" id="3.40.50.1820">
    <property type="entry name" value="alpha/beta hydrolase"/>
    <property type="match status" value="1"/>
</dbReference>
<dbReference type="SUPFAM" id="SSF46894">
    <property type="entry name" value="C-terminal effector domain of the bipartite response regulators"/>
    <property type="match status" value="1"/>
</dbReference>
<dbReference type="InterPro" id="IPR036388">
    <property type="entry name" value="WH-like_DNA-bd_sf"/>
</dbReference>
<dbReference type="AlphaFoldDB" id="A0AAU7JW69"/>
<dbReference type="PANTHER" id="PTHR43433">
    <property type="entry name" value="HYDROLASE, ALPHA/BETA FOLD FAMILY PROTEIN"/>
    <property type="match status" value="1"/>
</dbReference>
<dbReference type="InterPro" id="IPR016032">
    <property type="entry name" value="Sig_transdc_resp-reg_C-effctor"/>
</dbReference>
<dbReference type="GO" id="GO:0006355">
    <property type="term" value="P:regulation of DNA-templated transcription"/>
    <property type="evidence" value="ECO:0007669"/>
    <property type="project" value="InterPro"/>
</dbReference>
<name>A0AAU7JW69_9MICO</name>
<dbReference type="InterPro" id="IPR050471">
    <property type="entry name" value="AB_hydrolase"/>
</dbReference>
<dbReference type="PRINTS" id="PR00111">
    <property type="entry name" value="ABHYDROLASE"/>
</dbReference>
<evidence type="ECO:0000259" key="1">
    <source>
        <dbReference type="PROSITE" id="PS50043"/>
    </source>
</evidence>
<dbReference type="EMBL" id="CP157483">
    <property type="protein sequence ID" value="XBO44517.1"/>
    <property type="molecule type" value="Genomic_DNA"/>
</dbReference>
<dbReference type="GO" id="GO:0016787">
    <property type="term" value="F:hydrolase activity"/>
    <property type="evidence" value="ECO:0007669"/>
    <property type="project" value="UniProtKB-KW"/>
</dbReference>
<protein>
    <submittedName>
        <fullName evidence="2">Alpha/beta fold hydrolase</fullName>
    </submittedName>
</protein>
<dbReference type="SUPFAM" id="SSF53474">
    <property type="entry name" value="alpha/beta-Hydrolases"/>
    <property type="match status" value="1"/>
</dbReference>
<dbReference type="InterPro" id="IPR000073">
    <property type="entry name" value="AB_hydrolase_1"/>
</dbReference>
<dbReference type="PROSITE" id="PS00622">
    <property type="entry name" value="HTH_LUXR_1"/>
    <property type="match status" value="1"/>
</dbReference>
<dbReference type="PROSITE" id="PS50043">
    <property type="entry name" value="HTH_LUXR_2"/>
    <property type="match status" value="1"/>
</dbReference>
<accession>A0AAU7JW69</accession>
<dbReference type="SMART" id="SM00421">
    <property type="entry name" value="HTH_LUXR"/>
    <property type="match status" value="1"/>
</dbReference>
<dbReference type="Gene3D" id="1.10.10.10">
    <property type="entry name" value="Winged helix-like DNA-binding domain superfamily/Winged helix DNA-binding domain"/>
    <property type="match status" value="1"/>
</dbReference>
<feature type="domain" description="HTH luxR-type" evidence="1">
    <location>
        <begin position="301"/>
        <end position="366"/>
    </location>
</feature>
<dbReference type="CDD" id="cd06170">
    <property type="entry name" value="LuxR_C_like"/>
    <property type="match status" value="1"/>
</dbReference>
<dbReference type="GO" id="GO:0003677">
    <property type="term" value="F:DNA binding"/>
    <property type="evidence" value="ECO:0007669"/>
    <property type="project" value="InterPro"/>
</dbReference>
<gene>
    <name evidence="2" type="ORF">ABEG17_04030</name>
</gene>
<reference evidence="2" key="1">
    <citation type="submission" date="2024-05" db="EMBL/GenBank/DDBJ databases">
        <authorList>
            <person name="Kim S."/>
            <person name="Heo J."/>
            <person name="Choi H."/>
            <person name="Choi Y."/>
            <person name="Kwon S.-W."/>
            <person name="Kim Y."/>
        </authorList>
    </citation>
    <scope>NUCLEOTIDE SEQUENCE</scope>
    <source>
        <strain evidence="2">KACC 23699</strain>
    </source>
</reference>
<dbReference type="RefSeq" id="WP_406832003.1">
    <property type="nucleotide sequence ID" value="NZ_CP157483.1"/>
</dbReference>
<sequence>MAGQPPAPRQEIRFCRAPDGVRIAYAVHGSGPPLVVDSCWLSHLQYDWQSPVWRHYLDEWGRDHTVIRFDERGHGLSDRGVTDHSLTARLGDLEAVVEDAGLDRFALLAMAQGGPVAITYTHRHPERVSRLVFYGSYCGLPDDDPADIELNDTFDQLIKVGWARPDSAFRRVFTSLMIPDATQEQHVWLDELQRVSTDADTARTSRRERKAADASDLMADLDVPTLVMHSRGDRMNAFKEARQLASGISGARLVALESDNHIVLEDEPAWQVFCAELAAFLEEAAPPGVLESPMDPAGGSRAIDLRALSPRELEILQLAARGLDNDEIASSLHLSVRTVERHLSNTYAKLDLHGKSARTAAVARLLTRA</sequence>
<proteinExistence type="predicted"/>
<dbReference type="PANTHER" id="PTHR43433:SF5">
    <property type="entry name" value="AB HYDROLASE-1 DOMAIN-CONTAINING PROTEIN"/>
    <property type="match status" value="1"/>
</dbReference>
<dbReference type="Pfam" id="PF00196">
    <property type="entry name" value="GerE"/>
    <property type="match status" value="1"/>
</dbReference>
<evidence type="ECO:0000313" key="2">
    <source>
        <dbReference type="EMBL" id="XBO44517.1"/>
    </source>
</evidence>
<organism evidence="2">
    <name type="scientific">Pedococcus sp. KACC 23699</name>
    <dbReference type="NCBI Taxonomy" id="3149228"/>
    <lineage>
        <taxon>Bacteria</taxon>
        <taxon>Bacillati</taxon>
        <taxon>Actinomycetota</taxon>
        <taxon>Actinomycetes</taxon>
        <taxon>Micrococcales</taxon>
        <taxon>Intrasporangiaceae</taxon>
        <taxon>Pedococcus</taxon>
    </lineage>
</organism>
<dbReference type="InterPro" id="IPR029058">
    <property type="entry name" value="AB_hydrolase_fold"/>
</dbReference>
<dbReference type="PRINTS" id="PR00038">
    <property type="entry name" value="HTHLUXR"/>
</dbReference>
<keyword evidence="2" id="KW-0378">Hydrolase</keyword>
<dbReference type="Pfam" id="PF00561">
    <property type="entry name" value="Abhydrolase_1"/>
    <property type="match status" value="1"/>
</dbReference>